<evidence type="ECO:0000313" key="3">
    <source>
        <dbReference type="EMBL" id="OOQ60886.1"/>
    </source>
</evidence>
<name>A0A1S9PIV9_9SPHI</name>
<dbReference type="Gene3D" id="3.30.530.20">
    <property type="match status" value="1"/>
</dbReference>
<comment type="caution">
    <text evidence="3">The sequence shown here is derived from an EMBL/GenBank/DDBJ whole genome shotgun (WGS) entry which is preliminary data.</text>
</comment>
<keyword evidence="4" id="KW-1185">Reference proteome</keyword>
<dbReference type="InterPro" id="IPR013538">
    <property type="entry name" value="ASHA1/2-like_C"/>
</dbReference>
<comment type="similarity">
    <text evidence="1">Belongs to the AHA1 family.</text>
</comment>
<dbReference type="EMBL" id="MBTF01000004">
    <property type="protein sequence ID" value="OOQ60886.1"/>
    <property type="molecule type" value="Genomic_DNA"/>
</dbReference>
<accession>A0A1S9PIV9</accession>
<dbReference type="Pfam" id="PF08327">
    <property type="entry name" value="AHSA1"/>
    <property type="match status" value="1"/>
</dbReference>
<evidence type="ECO:0000259" key="2">
    <source>
        <dbReference type="Pfam" id="PF08327"/>
    </source>
</evidence>
<organism evidence="3 4">
    <name type="scientific">Mucilaginibacter pedocola</name>
    <dbReference type="NCBI Taxonomy" id="1792845"/>
    <lineage>
        <taxon>Bacteria</taxon>
        <taxon>Pseudomonadati</taxon>
        <taxon>Bacteroidota</taxon>
        <taxon>Sphingobacteriia</taxon>
        <taxon>Sphingobacteriales</taxon>
        <taxon>Sphingobacteriaceae</taxon>
        <taxon>Mucilaginibacter</taxon>
    </lineage>
</organism>
<dbReference type="STRING" id="1792845.BC343_23270"/>
<dbReference type="InterPro" id="IPR023393">
    <property type="entry name" value="START-like_dom_sf"/>
</dbReference>
<dbReference type="OrthoDB" id="287565at2"/>
<dbReference type="AlphaFoldDB" id="A0A1S9PIV9"/>
<gene>
    <name evidence="3" type="ORF">BC343_23270</name>
</gene>
<dbReference type="RefSeq" id="WP_078347205.1">
    <property type="nucleotide sequence ID" value="NZ_MBTF01000004.1"/>
</dbReference>
<dbReference type="Proteomes" id="UP000189739">
    <property type="component" value="Unassembled WGS sequence"/>
</dbReference>
<protein>
    <recommendedName>
        <fullName evidence="2">Activator of Hsp90 ATPase homologue 1/2-like C-terminal domain-containing protein</fullName>
    </recommendedName>
</protein>
<dbReference type="SUPFAM" id="SSF55961">
    <property type="entry name" value="Bet v1-like"/>
    <property type="match status" value="1"/>
</dbReference>
<feature type="domain" description="Activator of Hsp90 ATPase homologue 1/2-like C-terminal" evidence="2">
    <location>
        <begin position="13"/>
        <end position="136"/>
    </location>
</feature>
<sequence length="155" mass="17600">MKDYEKSITVSNSSEEVYAAITQHIPDWWGDDFEGASAEVGDTYNIAFGNTKKTFEIIEAVPNKKVTWLCLKAYIDMDGLETKDEWVGTRIIWMISSNAESTQLTMLHQGLNKSVECYNICEPAWDYFMASIEAYLTIGTGTPYKKKVAKLEWEG</sequence>
<dbReference type="CDD" id="cd07814">
    <property type="entry name" value="SRPBCC_CalC_Aha1-like"/>
    <property type="match status" value="1"/>
</dbReference>
<proteinExistence type="inferred from homology"/>
<evidence type="ECO:0000256" key="1">
    <source>
        <dbReference type="ARBA" id="ARBA00006817"/>
    </source>
</evidence>
<reference evidence="3 4" key="1">
    <citation type="submission" date="2016-07" db="EMBL/GenBank/DDBJ databases">
        <title>Genomic analysis of zinc-resistant bacterium Mucilaginibacter pedocola TBZ30.</title>
        <authorList>
            <person name="Huang J."/>
            <person name="Tang J."/>
        </authorList>
    </citation>
    <scope>NUCLEOTIDE SEQUENCE [LARGE SCALE GENOMIC DNA]</scope>
    <source>
        <strain evidence="3 4">TBZ30</strain>
    </source>
</reference>
<evidence type="ECO:0000313" key="4">
    <source>
        <dbReference type="Proteomes" id="UP000189739"/>
    </source>
</evidence>